<dbReference type="Pfam" id="PF01183">
    <property type="entry name" value="Glyco_hydro_25"/>
    <property type="match status" value="1"/>
</dbReference>
<accession>A0A098YQM4</accession>
<evidence type="ECO:0000313" key="4">
    <source>
        <dbReference type="EMBL" id="KGI21557.1"/>
    </source>
</evidence>
<dbReference type="PANTHER" id="PTHR34135">
    <property type="entry name" value="LYSOZYME"/>
    <property type="match status" value="1"/>
</dbReference>
<organism evidence="4 5">
    <name type="scientific">Hoylesella timonensis S9-PR14</name>
    <dbReference type="NCBI Taxonomy" id="1401062"/>
    <lineage>
        <taxon>Bacteria</taxon>
        <taxon>Pseudomonadati</taxon>
        <taxon>Bacteroidota</taxon>
        <taxon>Bacteroidia</taxon>
        <taxon>Bacteroidales</taxon>
        <taxon>Prevotellaceae</taxon>
        <taxon>Hoylesella</taxon>
    </lineage>
</organism>
<dbReference type="EMBL" id="JRPQ01000141">
    <property type="protein sequence ID" value="KGI21557.1"/>
    <property type="molecule type" value="Genomic_DNA"/>
</dbReference>
<dbReference type="GO" id="GO:0016052">
    <property type="term" value="P:carbohydrate catabolic process"/>
    <property type="evidence" value="ECO:0007669"/>
    <property type="project" value="TreeGrafter"/>
</dbReference>
<gene>
    <name evidence="4" type="ORF">HMPREF9304_09490</name>
</gene>
<name>A0A098YQM4_9BACT</name>
<evidence type="ECO:0000313" key="5">
    <source>
        <dbReference type="Proteomes" id="UP000029723"/>
    </source>
</evidence>
<dbReference type="OrthoDB" id="9798192at2"/>
<dbReference type="InterPro" id="IPR018077">
    <property type="entry name" value="Glyco_hydro_fam25_subgr"/>
</dbReference>
<reference evidence="4 5" key="1">
    <citation type="submission" date="2014-07" db="EMBL/GenBank/DDBJ databases">
        <authorList>
            <person name="McCorrison J."/>
            <person name="Sanka R."/>
            <person name="Torralba M."/>
            <person name="Gillis M."/>
            <person name="Haft D.H."/>
            <person name="Methe B."/>
            <person name="Sutton G."/>
            <person name="Nelson K.E."/>
        </authorList>
    </citation>
    <scope>NUCLEOTIDE SEQUENCE [LARGE SCALE GENOMIC DNA]</scope>
    <source>
        <strain evidence="4 5">S9-PR14</strain>
    </source>
</reference>
<dbReference type="SMART" id="SM00641">
    <property type="entry name" value="Glyco_25"/>
    <property type="match status" value="1"/>
</dbReference>
<dbReference type="InterPro" id="IPR017853">
    <property type="entry name" value="GH"/>
</dbReference>
<dbReference type="Gene3D" id="3.20.20.80">
    <property type="entry name" value="Glycosidases"/>
    <property type="match status" value="1"/>
</dbReference>
<protein>
    <submittedName>
        <fullName evidence="4">Glycosyl hydrolase family 25</fullName>
    </submittedName>
</protein>
<dbReference type="GO" id="GO:0009253">
    <property type="term" value="P:peptidoglycan catabolic process"/>
    <property type="evidence" value="ECO:0007669"/>
    <property type="project" value="InterPro"/>
</dbReference>
<dbReference type="RefSeq" id="WP_036928297.1">
    <property type="nucleotide sequence ID" value="NZ_JRPQ01000141.1"/>
</dbReference>
<comment type="caution">
    <text evidence="4">The sequence shown here is derived from an EMBL/GenBank/DDBJ whole genome shotgun (WGS) entry which is preliminary data.</text>
</comment>
<dbReference type="PANTHER" id="PTHR34135:SF2">
    <property type="entry name" value="LYSOZYME"/>
    <property type="match status" value="1"/>
</dbReference>
<dbReference type="Proteomes" id="UP000029723">
    <property type="component" value="Unassembled WGS sequence"/>
</dbReference>
<dbReference type="SUPFAM" id="SSF51445">
    <property type="entry name" value="(Trans)glycosidases"/>
    <property type="match status" value="1"/>
</dbReference>
<dbReference type="PROSITE" id="PS51904">
    <property type="entry name" value="GLYCOSYL_HYDROL_F25_2"/>
    <property type="match status" value="1"/>
</dbReference>
<keyword evidence="2 4" id="KW-0378">Hydrolase</keyword>
<evidence type="ECO:0000256" key="3">
    <source>
        <dbReference type="ARBA" id="ARBA00023295"/>
    </source>
</evidence>
<evidence type="ECO:0000256" key="2">
    <source>
        <dbReference type="ARBA" id="ARBA00022801"/>
    </source>
</evidence>
<dbReference type="GO" id="GO:0003796">
    <property type="term" value="F:lysozyme activity"/>
    <property type="evidence" value="ECO:0007669"/>
    <property type="project" value="InterPro"/>
</dbReference>
<keyword evidence="3" id="KW-0326">Glycosidase</keyword>
<dbReference type="InterPro" id="IPR002053">
    <property type="entry name" value="Glyco_hydro_25"/>
</dbReference>
<comment type="similarity">
    <text evidence="1">Belongs to the glycosyl hydrolase 25 family.</text>
</comment>
<dbReference type="AlphaFoldDB" id="A0A098YQM4"/>
<dbReference type="GO" id="GO:0016998">
    <property type="term" value="P:cell wall macromolecule catabolic process"/>
    <property type="evidence" value="ECO:0007669"/>
    <property type="project" value="InterPro"/>
</dbReference>
<sequence length="227" mass="26011">MYRWNLGSHGGVMAGHVRSRYHYDGIDVSHYQGEIDWALVASDTCIQFVYVKATEGSTHVDTFYHRNMSGAKEVGLHVGSYHFLTSTSSVHRQFNHFKAHMSQHPQDLLPMVDVEWAGVKGWSKQQLQDSLAVFLWLVKQHYGRYPLLYADSRFYNAHLSPRFDKLPLFIARYSEEAPIVKGAHRHFIWQRDQYGWVDGINHQVDLNAFAVGTTLVDILLPPTPAGQ</sequence>
<evidence type="ECO:0000256" key="1">
    <source>
        <dbReference type="ARBA" id="ARBA00010646"/>
    </source>
</evidence>
<proteinExistence type="inferred from homology"/>